<sequence length="89" mass="8869">MALPGLASVVDLALAIIAVELLLIGLSLRRPGASCAGLLSTVLSGLGLLLALRSALAGAAPALTLAALSFGGLAHVADLVLRLRRHGPR</sequence>
<name>A0ABW0NUG9_9HYPH</name>
<keyword evidence="1" id="KW-0812">Transmembrane</keyword>
<gene>
    <name evidence="2" type="ORF">ACFPN9_02635</name>
</gene>
<protein>
    <submittedName>
        <fullName evidence="2">Uncharacterized protein</fullName>
    </submittedName>
</protein>
<feature type="transmembrane region" description="Helical" evidence="1">
    <location>
        <begin position="6"/>
        <end position="28"/>
    </location>
</feature>
<feature type="transmembrane region" description="Helical" evidence="1">
    <location>
        <begin position="62"/>
        <end position="81"/>
    </location>
</feature>
<feature type="transmembrane region" description="Helical" evidence="1">
    <location>
        <begin position="35"/>
        <end position="56"/>
    </location>
</feature>
<comment type="caution">
    <text evidence="2">The sequence shown here is derived from an EMBL/GenBank/DDBJ whole genome shotgun (WGS) entry which is preliminary data.</text>
</comment>
<keyword evidence="1" id="KW-1133">Transmembrane helix</keyword>
<evidence type="ECO:0000256" key="1">
    <source>
        <dbReference type="SAM" id="Phobius"/>
    </source>
</evidence>
<organism evidence="2 3">
    <name type="scientific">Bosea massiliensis</name>
    <dbReference type="NCBI Taxonomy" id="151419"/>
    <lineage>
        <taxon>Bacteria</taxon>
        <taxon>Pseudomonadati</taxon>
        <taxon>Pseudomonadota</taxon>
        <taxon>Alphaproteobacteria</taxon>
        <taxon>Hyphomicrobiales</taxon>
        <taxon>Boseaceae</taxon>
        <taxon>Bosea</taxon>
    </lineage>
</organism>
<evidence type="ECO:0000313" key="3">
    <source>
        <dbReference type="Proteomes" id="UP001596060"/>
    </source>
</evidence>
<proteinExistence type="predicted"/>
<dbReference type="RefSeq" id="WP_066719079.1">
    <property type="nucleotide sequence ID" value="NZ_JBHSLU010000004.1"/>
</dbReference>
<reference evidence="3" key="1">
    <citation type="journal article" date="2019" name="Int. J. Syst. Evol. Microbiol.">
        <title>The Global Catalogue of Microorganisms (GCM) 10K type strain sequencing project: providing services to taxonomists for standard genome sequencing and annotation.</title>
        <authorList>
            <consortium name="The Broad Institute Genomics Platform"/>
            <consortium name="The Broad Institute Genome Sequencing Center for Infectious Disease"/>
            <person name="Wu L."/>
            <person name="Ma J."/>
        </authorList>
    </citation>
    <scope>NUCLEOTIDE SEQUENCE [LARGE SCALE GENOMIC DNA]</scope>
    <source>
        <strain evidence="3">CCUG 43117</strain>
    </source>
</reference>
<evidence type="ECO:0000313" key="2">
    <source>
        <dbReference type="EMBL" id="MFC5504151.1"/>
    </source>
</evidence>
<keyword evidence="1" id="KW-0472">Membrane</keyword>
<accession>A0ABW0NUG9</accession>
<dbReference type="EMBL" id="JBHSLU010000004">
    <property type="protein sequence ID" value="MFC5504151.1"/>
    <property type="molecule type" value="Genomic_DNA"/>
</dbReference>
<keyword evidence="3" id="KW-1185">Reference proteome</keyword>
<dbReference type="Proteomes" id="UP001596060">
    <property type="component" value="Unassembled WGS sequence"/>
</dbReference>